<dbReference type="AlphaFoldDB" id="S3CTJ8"/>
<dbReference type="RefSeq" id="XP_008083826.1">
    <property type="nucleotide sequence ID" value="XM_008085635.1"/>
</dbReference>
<feature type="chain" id="PRO_5004519120" evidence="1">
    <location>
        <begin position="22"/>
        <end position="157"/>
    </location>
</feature>
<protein>
    <submittedName>
        <fullName evidence="2">Uncharacterized protein</fullName>
    </submittedName>
</protein>
<dbReference type="HOGENOM" id="CLU_1678065_0_0_1"/>
<evidence type="ECO:0000313" key="3">
    <source>
        <dbReference type="Proteomes" id="UP000016922"/>
    </source>
</evidence>
<organism evidence="2 3">
    <name type="scientific">Glarea lozoyensis (strain ATCC 20868 / MF5171)</name>
    <dbReference type="NCBI Taxonomy" id="1116229"/>
    <lineage>
        <taxon>Eukaryota</taxon>
        <taxon>Fungi</taxon>
        <taxon>Dikarya</taxon>
        <taxon>Ascomycota</taxon>
        <taxon>Pezizomycotina</taxon>
        <taxon>Leotiomycetes</taxon>
        <taxon>Helotiales</taxon>
        <taxon>Helotiaceae</taxon>
        <taxon>Glarea</taxon>
    </lineage>
</organism>
<name>S3CTJ8_GLAL2</name>
<sequence length="157" mass="17041">MFNHLKLLITSTLIFSSSVLALPTAELTPRGTLHPCSVKVDRWYQNSFDTYYFSKPLLPSGDGDYSGNFFTQESDVTPVGGELVEHKVGSYVLYIYNLANAAEPGRIHDAGKLSFSWGNQTWDSFSPCSPCVITPVGTNPAAGAASVACNFQCDVFS</sequence>
<keyword evidence="1" id="KW-0732">Signal</keyword>
<dbReference type="EMBL" id="KE145367">
    <property type="protein sequence ID" value="EPE29717.1"/>
    <property type="molecule type" value="Genomic_DNA"/>
</dbReference>
<dbReference type="KEGG" id="glz:GLAREA_00877"/>
<accession>S3CTJ8</accession>
<dbReference type="Proteomes" id="UP000016922">
    <property type="component" value="Unassembled WGS sequence"/>
</dbReference>
<dbReference type="OrthoDB" id="3453920at2759"/>
<dbReference type="GeneID" id="19459935"/>
<evidence type="ECO:0000313" key="2">
    <source>
        <dbReference type="EMBL" id="EPE29717.1"/>
    </source>
</evidence>
<proteinExistence type="predicted"/>
<keyword evidence="3" id="KW-1185">Reference proteome</keyword>
<feature type="signal peptide" evidence="1">
    <location>
        <begin position="1"/>
        <end position="21"/>
    </location>
</feature>
<reference evidence="2 3" key="1">
    <citation type="journal article" date="2013" name="BMC Genomics">
        <title>Genomics-driven discovery of the pneumocandin biosynthetic gene cluster in the fungus Glarea lozoyensis.</title>
        <authorList>
            <person name="Chen L."/>
            <person name="Yue Q."/>
            <person name="Zhang X."/>
            <person name="Xiang M."/>
            <person name="Wang C."/>
            <person name="Li S."/>
            <person name="Che Y."/>
            <person name="Ortiz-Lopez F.J."/>
            <person name="Bills G.F."/>
            <person name="Liu X."/>
            <person name="An Z."/>
        </authorList>
    </citation>
    <scope>NUCLEOTIDE SEQUENCE [LARGE SCALE GENOMIC DNA]</scope>
    <source>
        <strain evidence="3">ATCC 20868 / MF5171</strain>
    </source>
</reference>
<gene>
    <name evidence="2" type="ORF">GLAREA_00877</name>
</gene>
<evidence type="ECO:0000256" key="1">
    <source>
        <dbReference type="SAM" id="SignalP"/>
    </source>
</evidence>